<accession>A0A1E8PL76</accession>
<gene>
    <name evidence="1" type="ORF">BA896_021610</name>
</gene>
<dbReference type="Proteomes" id="UP000092634">
    <property type="component" value="Unassembled WGS sequence"/>
</dbReference>
<evidence type="ECO:0000313" key="1">
    <source>
        <dbReference type="EMBL" id="OFJ46484.1"/>
    </source>
</evidence>
<reference evidence="1 2" key="1">
    <citation type="submission" date="2016-10" db="EMBL/GenBank/DDBJ databases">
        <title>Updated version of Genome Assembly of Janthinobacterium lividum ERGS5:01.</title>
        <authorList>
            <person name="Kumar R."/>
            <person name="Acharya V."/>
            <person name="Singh D."/>
        </authorList>
    </citation>
    <scope>NUCLEOTIDE SEQUENCE [LARGE SCALE GENOMIC DNA]</scope>
    <source>
        <strain evidence="1 2">ERGS5:01</strain>
    </source>
</reference>
<dbReference type="EMBL" id="MAQB02000013">
    <property type="protein sequence ID" value="OFJ46484.1"/>
    <property type="molecule type" value="Genomic_DNA"/>
</dbReference>
<sequence length="136" mass="14225">MFISKGKASIVLWIACIAIFLATLAPTVSRALTLASGLALPSLEICSVAGGLRLQAMPMPMGDGTQESSAPEKSAMRMADCPCCSMHADTLSMPPSSLVRVSGELITGLLPELFYQSATPLFGWTPVQPRGPPAAF</sequence>
<name>A0A1E8PL76_9BURK</name>
<dbReference type="AlphaFoldDB" id="A0A1E8PL76"/>
<proteinExistence type="predicted"/>
<evidence type="ECO:0000313" key="2">
    <source>
        <dbReference type="Proteomes" id="UP000092634"/>
    </source>
</evidence>
<dbReference type="InterPro" id="IPR021333">
    <property type="entry name" value="DUF2946"/>
</dbReference>
<dbReference type="Pfam" id="PF11162">
    <property type="entry name" value="DUF2946"/>
    <property type="match status" value="1"/>
</dbReference>
<protein>
    <recommendedName>
        <fullName evidence="3">DUF2946 domain-containing protein</fullName>
    </recommendedName>
</protein>
<organism evidence="1 2">
    <name type="scientific">Janthinobacterium lividum</name>
    <dbReference type="NCBI Taxonomy" id="29581"/>
    <lineage>
        <taxon>Bacteria</taxon>
        <taxon>Pseudomonadati</taxon>
        <taxon>Pseudomonadota</taxon>
        <taxon>Betaproteobacteria</taxon>
        <taxon>Burkholderiales</taxon>
        <taxon>Oxalobacteraceae</taxon>
        <taxon>Janthinobacterium</taxon>
    </lineage>
</organism>
<comment type="caution">
    <text evidence="1">The sequence shown here is derived from an EMBL/GenBank/DDBJ whole genome shotgun (WGS) entry which is preliminary data.</text>
</comment>
<evidence type="ECO:0008006" key="3">
    <source>
        <dbReference type="Google" id="ProtNLM"/>
    </source>
</evidence>